<feature type="domain" description="Glycosyltransferase RgtA/B/C/D-like" evidence="2">
    <location>
        <begin position="101"/>
        <end position="182"/>
    </location>
</feature>
<reference evidence="3" key="1">
    <citation type="submission" date="2020-06" db="EMBL/GenBank/DDBJ databases">
        <title>Unique genomic features of the anaerobic methanotrophic archaea.</title>
        <authorList>
            <person name="Chadwick G.L."/>
            <person name="Skennerton C.T."/>
            <person name="Laso-Perez R."/>
            <person name="Leu A.O."/>
            <person name="Speth D.R."/>
            <person name="Yu H."/>
            <person name="Morgan-Lang C."/>
            <person name="Hatzenpichler R."/>
            <person name="Goudeau D."/>
            <person name="Malmstrom R."/>
            <person name="Brazelton W.J."/>
            <person name="Woyke T."/>
            <person name="Hallam S.J."/>
            <person name="Tyson G.W."/>
            <person name="Wegener G."/>
            <person name="Boetius A."/>
            <person name="Orphan V."/>
        </authorList>
    </citation>
    <scope>NUCLEOTIDE SEQUENCE</scope>
</reference>
<keyword evidence="1" id="KW-0472">Membrane</keyword>
<dbReference type="Pfam" id="PF13231">
    <property type="entry name" value="PMT_2"/>
    <property type="match status" value="1"/>
</dbReference>
<evidence type="ECO:0000313" key="3">
    <source>
        <dbReference type="EMBL" id="QNO43452.1"/>
    </source>
</evidence>
<feature type="transmembrane region" description="Helical" evidence="1">
    <location>
        <begin position="121"/>
        <end position="142"/>
    </location>
</feature>
<dbReference type="InterPro" id="IPR038731">
    <property type="entry name" value="RgtA/B/C-like"/>
</dbReference>
<dbReference type="AlphaFoldDB" id="A0A7G9Y618"/>
<evidence type="ECO:0000313" key="4">
    <source>
        <dbReference type="EMBL" id="QNO44143.1"/>
    </source>
</evidence>
<accession>A0A7G9Y618</accession>
<sequence length="197" mass="22601">MFSESACMNHEHHQRSSKLHLRSGIKMDGDQYAHCKNMRKEDAIIQFIKNHWTSPYAIIIYFALIKLLIHLFTNGQHGYFLDELYFLACSEHLDWGYVDFAPLVAVITKLSRVLFDDSLSAIRFLPAVAGALLIVLTGLIVTELGGKRFAVMLGCLCVLVAPVYLAFDTLLTMNAFEPLFWLYDFLRDIPRDVKYYV</sequence>
<gene>
    <name evidence="4" type="ORF">JFGFLKDL_00004</name>
    <name evidence="3" type="ORF">PGOIKPFJ_00004</name>
</gene>
<proteinExistence type="predicted"/>
<keyword evidence="1" id="KW-1133">Transmembrane helix</keyword>
<dbReference type="EMBL" id="MT630917">
    <property type="protein sequence ID" value="QNO44143.1"/>
    <property type="molecule type" value="Genomic_DNA"/>
</dbReference>
<dbReference type="EMBL" id="MT630825">
    <property type="protein sequence ID" value="QNO43452.1"/>
    <property type="molecule type" value="Genomic_DNA"/>
</dbReference>
<feature type="transmembrane region" description="Helical" evidence="1">
    <location>
        <begin position="56"/>
        <end position="73"/>
    </location>
</feature>
<keyword evidence="1" id="KW-0812">Transmembrane</keyword>
<organism evidence="3">
    <name type="scientific">Candidatus Methanogaster sp. ANME-2c ERB4</name>
    <dbReference type="NCBI Taxonomy" id="2759911"/>
    <lineage>
        <taxon>Archaea</taxon>
        <taxon>Methanobacteriati</taxon>
        <taxon>Methanobacteriota</taxon>
        <taxon>Stenosarchaea group</taxon>
        <taxon>Methanomicrobia</taxon>
        <taxon>Methanosarcinales</taxon>
        <taxon>ANME-2 cluster</taxon>
        <taxon>Candidatus Methanogasteraceae</taxon>
        <taxon>Candidatus Methanogaster</taxon>
    </lineage>
</organism>
<protein>
    <recommendedName>
        <fullName evidence="2">Glycosyltransferase RgtA/B/C/D-like domain-containing protein</fullName>
    </recommendedName>
</protein>
<evidence type="ECO:0000259" key="2">
    <source>
        <dbReference type="Pfam" id="PF13231"/>
    </source>
</evidence>
<name>A0A7G9Y618_9EURY</name>
<feature type="transmembrane region" description="Helical" evidence="1">
    <location>
        <begin position="149"/>
        <end position="167"/>
    </location>
</feature>
<evidence type="ECO:0000256" key="1">
    <source>
        <dbReference type="SAM" id="Phobius"/>
    </source>
</evidence>